<evidence type="ECO:0000313" key="1">
    <source>
        <dbReference type="EMBL" id="NUC71492.1"/>
    </source>
</evidence>
<evidence type="ECO:0008006" key="3">
    <source>
        <dbReference type="Google" id="ProtNLM"/>
    </source>
</evidence>
<organism evidence="1 2">
    <name type="scientific">Haloterrigena gelatinilytica</name>
    <dbReference type="NCBI Taxonomy" id="2741724"/>
    <lineage>
        <taxon>Archaea</taxon>
        <taxon>Methanobacteriati</taxon>
        <taxon>Methanobacteriota</taxon>
        <taxon>Stenosarchaea group</taxon>
        <taxon>Halobacteria</taxon>
        <taxon>Halobacteriales</taxon>
        <taxon>Natrialbaceae</taxon>
        <taxon>Haloterrigena</taxon>
    </lineage>
</organism>
<dbReference type="InterPro" id="IPR027417">
    <property type="entry name" value="P-loop_NTPase"/>
</dbReference>
<dbReference type="EMBL" id="JABUQZ010000001">
    <property type="protein sequence ID" value="NUC71492.1"/>
    <property type="molecule type" value="Genomic_DNA"/>
</dbReference>
<sequence length="424" mass="48470">MFSDNLKAHEVFGTQRSVPVNYVEREDVDEELLHNLERDRFVVIHGGSKQGKTCLRNHCIEEKEHAVISCQYNRGFEELQKSILKGIGFETEVLREQTTSEHTKIRAKATAKIPGFGEAGGSGEAKAGTTDKQVYETLEIDPTDVNDIIRALEDIRLDGYITIEDFHYLPIEVQRKFASTLKALYDRTEVTFVIVGVWLEENRLIVHSGDLAGRVVSVDADDWSPDELREVIRKGENRLNINLDHKFKNYLINNCYDSVFIVQEACLKACQRSGVEEKQASKTTIAEDINAEEVIDEVVAEQGAKYRAFLRKFADGFRKTDYELYKWILYSVVTTDTNILETGLGIHQIMSDIEEKHPKTDDLNQGNLTQSLERVVDLQIEGNIEPIILDYNSNDRRLDVVDNRFLIWLENTPEDTLLNLIDVE</sequence>
<dbReference type="RefSeq" id="WP_174679504.1">
    <property type="nucleotide sequence ID" value="NZ_JABUQZ010000001.1"/>
</dbReference>
<protein>
    <recommendedName>
        <fullName evidence="3">ATP-binding protein</fullName>
    </recommendedName>
</protein>
<gene>
    <name evidence="1" type="ORF">HTZ84_04055</name>
</gene>
<keyword evidence="2" id="KW-1185">Reference proteome</keyword>
<dbReference type="Gene3D" id="3.40.50.300">
    <property type="entry name" value="P-loop containing nucleotide triphosphate hydrolases"/>
    <property type="match status" value="1"/>
</dbReference>
<evidence type="ECO:0000313" key="2">
    <source>
        <dbReference type="Proteomes" id="UP001016761"/>
    </source>
</evidence>
<accession>A0ABX2LD65</accession>
<name>A0ABX2LD65_9EURY</name>
<comment type="caution">
    <text evidence="1">The sequence shown here is derived from an EMBL/GenBank/DDBJ whole genome shotgun (WGS) entry which is preliminary data.</text>
</comment>
<reference evidence="1 2" key="1">
    <citation type="submission" date="2020-06" db="EMBL/GenBank/DDBJ databases">
        <title>Haloterrigena sp. nov., an extremely halophilic archaeon isolated from a saline sediment.</title>
        <authorList>
            <person name="Liu B.-B."/>
        </authorList>
    </citation>
    <scope>NUCLEOTIDE SEQUENCE [LARGE SCALE GENOMIC DNA]</scope>
    <source>
        <strain evidence="1 2">SYSU A558-1</strain>
    </source>
</reference>
<dbReference type="SUPFAM" id="SSF52540">
    <property type="entry name" value="P-loop containing nucleoside triphosphate hydrolases"/>
    <property type="match status" value="1"/>
</dbReference>
<proteinExistence type="predicted"/>
<dbReference type="PANTHER" id="PTHR34301">
    <property type="entry name" value="DNA-BINDING PROTEIN-RELATED"/>
    <property type="match status" value="1"/>
</dbReference>
<dbReference type="PANTHER" id="PTHR34301:SF8">
    <property type="entry name" value="ATPASE DOMAIN-CONTAINING PROTEIN"/>
    <property type="match status" value="1"/>
</dbReference>
<dbReference type="Proteomes" id="UP001016761">
    <property type="component" value="Unassembled WGS sequence"/>
</dbReference>